<evidence type="ECO:0000313" key="1">
    <source>
        <dbReference type="EMBL" id="CEK59088.1"/>
    </source>
</evidence>
<accession>A0A0B6YS83</accession>
<feature type="non-terminal residue" evidence="1">
    <location>
        <position position="159"/>
    </location>
</feature>
<name>A0A0B6YS83_9EUPU</name>
<evidence type="ECO:0008006" key="2">
    <source>
        <dbReference type="Google" id="ProtNLM"/>
    </source>
</evidence>
<organism evidence="1">
    <name type="scientific">Arion vulgaris</name>
    <dbReference type="NCBI Taxonomy" id="1028688"/>
    <lineage>
        <taxon>Eukaryota</taxon>
        <taxon>Metazoa</taxon>
        <taxon>Spiralia</taxon>
        <taxon>Lophotrochozoa</taxon>
        <taxon>Mollusca</taxon>
        <taxon>Gastropoda</taxon>
        <taxon>Heterobranchia</taxon>
        <taxon>Euthyneura</taxon>
        <taxon>Panpulmonata</taxon>
        <taxon>Eupulmonata</taxon>
        <taxon>Stylommatophora</taxon>
        <taxon>Helicina</taxon>
        <taxon>Arionoidea</taxon>
        <taxon>Arionidae</taxon>
        <taxon>Arion</taxon>
    </lineage>
</organism>
<sequence length="159" mass="17630">QEYKEHSNKMETGGGNKLIKDAVYQVNKTKATNCHQDLFHASAKDKNTKVTKLESKKESSTKLLTNYSNAETGTTENVTPSCFESAADVHKTHNICKIILQKDVESDKICEGGSGESSEEGLTDVSCKFISNVGIQKIQTEEKSYMCDVCGEEFKTYEL</sequence>
<protein>
    <recommendedName>
        <fullName evidence="2">C2H2-type domain-containing protein</fullName>
    </recommendedName>
</protein>
<reference evidence="1" key="1">
    <citation type="submission" date="2014-12" db="EMBL/GenBank/DDBJ databases">
        <title>Insight into the proteome of Arion vulgaris.</title>
        <authorList>
            <person name="Aradska J."/>
            <person name="Bulat T."/>
            <person name="Smidak R."/>
            <person name="Sarate P."/>
            <person name="Gangsoo J."/>
            <person name="Sialana F."/>
            <person name="Bilban M."/>
            <person name="Lubec G."/>
        </authorList>
    </citation>
    <scope>NUCLEOTIDE SEQUENCE</scope>
    <source>
        <tissue evidence="1">Skin</tissue>
    </source>
</reference>
<gene>
    <name evidence="1" type="primary">ORF35154</name>
</gene>
<dbReference type="AlphaFoldDB" id="A0A0B6YS83"/>
<dbReference type="EMBL" id="HACG01012223">
    <property type="protein sequence ID" value="CEK59088.1"/>
    <property type="molecule type" value="Transcribed_RNA"/>
</dbReference>
<proteinExistence type="predicted"/>
<feature type="non-terminal residue" evidence="1">
    <location>
        <position position="1"/>
    </location>
</feature>